<evidence type="ECO:0000313" key="2">
    <source>
        <dbReference type="Proteomes" id="UP000002036"/>
    </source>
</evidence>
<sequence length="225" mass="25857">MDNDNQLSIYVGSVEREIENKGYFLKQVLDAIEVLKLKRHADTEESHGSWHEFSRKVMFTSERSDPIGLCLAFCEERLRLKTSKEYLTMEPLDALKEALKFQKSLNRGLESFMELMKVRNKGSGPVFDQETGDLTKHQNSVLWRKLQIFVENFLAIDTSSESTEADIVAGKIFEVLSHLIKGQKAVQKDCVQQQLPGFYRLLIKTKCTYTDNEGCVRLIFHESAL</sequence>
<evidence type="ECO:0000313" key="1">
    <source>
        <dbReference type="EMBL" id="CAR23034.1"/>
    </source>
</evidence>
<dbReference type="InParanoid" id="C5DFS9"/>
<dbReference type="STRING" id="559295.C5DFS9"/>
<protein>
    <submittedName>
        <fullName evidence="1">KLTH0D17622p</fullName>
    </submittedName>
</protein>
<dbReference type="RefSeq" id="XP_002553472.1">
    <property type="nucleotide sequence ID" value="XM_002553426.1"/>
</dbReference>
<dbReference type="OrthoDB" id="4035795at2759"/>
<organism evidence="1 2">
    <name type="scientific">Lachancea thermotolerans (strain ATCC 56472 / CBS 6340 / NRRL Y-8284)</name>
    <name type="common">Yeast</name>
    <name type="synonym">Kluyveromyces thermotolerans</name>
    <dbReference type="NCBI Taxonomy" id="559295"/>
    <lineage>
        <taxon>Eukaryota</taxon>
        <taxon>Fungi</taxon>
        <taxon>Dikarya</taxon>
        <taxon>Ascomycota</taxon>
        <taxon>Saccharomycotina</taxon>
        <taxon>Saccharomycetes</taxon>
        <taxon>Saccharomycetales</taxon>
        <taxon>Saccharomycetaceae</taxon>
        <taxon>Lachancea</taxon>
    </lineage>
</organism>
<dbReference type="GeneID" id="8295722"/>
<dbReference type="EMBL" id="CU928168">
    <property type="protein sequence ID" value="CAR23034.1"/>
    <property type="molecule type" value="Genomic_DNA"/>
</dbReference>
<dbReference type="eggNOG" id="ENOG502S4RM">
    <property type="taxonomic scope" value="Eukaryota"/>
</dbReference>
<dbReference type="KEGG" id="lth:KLTH0D17622g"/>
<reference evidence="1 2" key="1">
    <citation type="journal article" date="2009" name="Genome Res.">
        <title>Comparative genomics of protoploid Saccharomycetaceae.</title>
        <authorList>
            <consortium name="The Genolevures Consortium"/>
            <person name="Souciet J.-L."/>
            <person name="Dujon B."/>
            <person name="Gaillardin C."/>
            <person name="Johnston M."/>
            <person name="Baret P.V."/>
            <person name="Cliften P."/>
            <person name="Sherman D.J."/>
            <person name="Weissenbach J."/>
            <person name="Westhof E."/>
            <person name="Wincker P."/>
            <person name="Jubin C."/>
            <person name="Poulain J."/>
            <person name="Barbe V."/>
            <person name="Segurens B."/>
            <person name="Artiguenave F."/>
            <person name="Anthouard V."/>
            <person name="Vacherie B."/>
            <person name="Val M.-E."/>
            <person name="Fulton R.S."/>
            <person name="Minx P."/>
            <person name="Wilson R."/>
            <person name="Durrens P."/>
            <person name="Jean G."/>
            <person name="Marck C."/>
            <person name="Martin T."/>
            <person name="Nikolski M."/>
            <person name="Rolland T."/>
            <person name="Seret M.-L."/>
            <person name="Casaregola S."/>
            <person name="Despons L."/>
            <person name="Fairhead C."/>
            <person name="Fischer G."/>
            <person name="Lafontaine I."/>
            <person name="Leh V."/>
            <person name="Lemaire M."/>
            <person name="de Montigny J."/>
            <person name="Neuveglise C."/>
            <person name="Thierry A."/>
            <person name="Blanc-Lenfle I."/>
            <person name="Bleykasten C."/>
            <person name="Diffels J."/>
            <person name="Fritsch E."/>
            <person name="Frangeul L."/>
            <person name="Goeffon A."/>
            <person name="Jauniaux N."/>
            <person name="Kachouri-Lafond R."/>
            <person name="Payen C."/>
            <person name="Potier S."/>
            <person name="Pribylova L."/>
            <person name="Ozanne C."/>
            <person name="Richard G.-F."/>
            <person name="Sacerdot C."/>
            <person name="Straub M.-L."/>
            <person name="Talla E."/>
        </authorList>
    </citation>
    <scope>NUCLEOTIDE SEQUENCE [LARGE SCALE GENOMIC DNA]</scope>
    <source>
        <strain evidence="2">ATCC 56472 / CBS 6340 / NRRL Y-8284</strain>
    </source>
</reference>
<keyword evidence="2" id="KW-1185">Reference proteome</keyword>
<dbReference type="Proteomes" id="UP000002036">
    <property type="component" value="Chromosome D"/>
</dbReference>
<dbReference type="HOGENOM" id="CLU_105159_0_0_1"/>
<name>C5DFS9_LACTC</name>
<dbReference type="AlphaFoldDB" id="C5DFS9"/>
<dbReference type="OMA" id="MFFPERS"/>
<gene>
    <name evidence="1" type="ordered locus">KLTH0D17622g</name>
</gene>
<dbReference type="FunCoup" id="C5DFS9">
    <property type="interactions" value="66"/>
</dbReference>
<proteinExistence type="predicted"/>
<accession>C5DFS9</accession>